<dbReference type="Pfam" id="PF09587">
    <property type="entry name" value="PGA_cap"/>
    <property type="match status" value="1"/>
</dbReference>
<feature type="region of interest" description="Disordered" evidence="2">
    <location>
        <begin position="36"/>
        <end position="63"/>
    </location>
</feature>
<dbReference type="InterPro" id="IPR019079">
    <property type="entry name" value="Capsule_synth_CapA"/>
</dbReference>
<dbReference type="InterPro" id="IPR029052">
    <property type="entry name" value="Metallo-depent_PP-like"/>
</dbReference>
<dbReference type="CDD" id="cd07381">
    <property type="entry name" value="MPP_CapA"/>
    <property type="match status" value="1"/>
</dbReference>
<dbReference type="PANTHER" id="PTHR33393">
    <property type="entry name" value="POLYGLUTAMINE SYNTHESIS ACCESSORY PROTEIN RV0574C-RELATED"/>
    <property type="match status" value="1"/>
</dbReference>
<evidence type="ECO:0000256" key="1">
    <source>
        <dbReference type="ARBA" id="ARBA00005662"/>
    </source>
</evidence>
<dbReference type="SMART" id="SM00854">
    <property type="entry name" value="PGA_cap"/>
    <property type="match status" value="1"/>
</dbReference>
<feature type="domain" description="Capsule synthesis protein CapA" evidence="4">
    <location>
        <begin position="69"/>
        <end position="312"/>
    </location>
</feature>
<sequence>MALHRVKAPLALALVVAVAACGNDCGDTTNLAPAPAPAAPAPAPPNAGHEATRDAATPDAPTNPPAFVTVFAAGDVSFGRLVGQILLREPDRALFAPMEPLLRAADVRFVNLEGPISDQGTETVSPENNLVFNGPPASADALARAGIDVVSTANNHAWDYGKSALLETLDHLDRASVLHAGTGATLEKAFEPAIVTRRGFRLAFLAVTDVWNQGALSKHPGRAHVASADREALVRAVRALRARGDLDGILVSHHGGEEYREDPLPGTRALAEAVLDAGADAFLGHHPHVVQGVSFHAGKPIVYSLGNLLMRMHSGHPWTEMGLAVKIELEKGAPPRLFACPFRIHGIEPIPLARDPRRKAYDSHFFGRFQALSRRVGGAILGPAGEDGCAPVKPPTRAETPRSSDSLAPNFP</sequence>
<reference evidence="5 6" key="1">
    <citation type="submission" date="2019-04" db="EMBL/GenBank/DDBJ databases">
        <authorList>
            <person name="Li Y."/>
            <person name="Wang J."/>
        </authorList>
    </citation>
    <scope>NUCLEOTIDE SEQUENCE [LARGE SCALE GENOMIC DNA]</scope>
    <source>
        <strain evidence="5 6">DSM 14668</strain>
    </source>
</reference>
<evidence type="ECO:0000313" key="5">
    <source>
        <dbReference type="EMBL" id="TKC98243.1"/>
    </source>
</evidence>
<dbReference type="PROSITE" id="PS51257">
    <property type="entry name" value="PROKAR_LIPOPROTEIN"/>
    <property type="match status" value="1"/>
</dbReference>
<keyword evidence="6" id="KW-1185">Reference proteome</keyword>
<evidence type="ECO:0000256" key="2">
    <source>
        <dbReference type="SAM" id="MobiDB-lite"/>
    </source>
</evidence>
<dbReference type="Gene3D" id="3.60.21.10">
    <property type="match status" value="1"/>
</dbReference>
<dbReference type="PANTHER" id="PTHR33393:SF13">
    <property type="entry name" value="PGA BIOSYNTHESIS PROTEIN CAPA"/>
    <property type="match status" value="1"/>
</dbReference>
<dbReference type="AlphaFoldDB" id="A0A4U1IW46"/>
<feature type="compositionally biased region" description="Polar residues" evidence="2">
    <location>
        <begin position="401"/>
        <end position="412"/>
    </location>
</feature>
<accession>A0A4U1IW46</accession>
<proteinExistence type="inferred from homology"/>
<name>A0A4U1IW46_9BACT</name>
<dbReference type="InterPro" id="IPR052169">
    <property type="entry name" value="CW_Biosynth-Accessory"/>
</dbReference>
<dbReference type="SUPFAM" id="SSF56300">
    <property type="entry name" value="Metallo-dependent phosphatases"/>
    <property type="match status" value="1"/>
</dbReference>
<feature type="chain" id="PRO_5020660346" evidence="3">
    <location>
        <begin position="20"/>
        <end position="412"/>
    </location>
</feature>
<dbReference type="Proteomes" id="UP000309215">
    <property type="component" value="Unassembled WGS sequence"/>
</dbReference>
<gene>
    <name evidence="5" type="ORF">E8A74_41975</name>
</gene>
<dbReference type="EMBL" id="SSMQ01000071">
    <property type="protein sequence ID" value="TKC98243.1"/>
    <property type="molecule type" value="Genomic_DNA"/>
</dbReference>
<feature type="signal peptide" evidence="3">
    <location>
        <begin position="1"/>
        <end position="19"/>
    </location>
</feature>
<comment type="caution">
    <text evidence="5">The sequence shown here is derived from an EMBL/GenBank/DDBJ whole genome shotgun (WGS) entry which is preliminary data.</text>
</comment>
<dbReference type="RefSeq" id="WP_136934762.1">
    <property type="nucleotide sequence ID" value="NZ_SSMQ01000071.1"/>
</dbReference>
<dbReference type="OrthoDB" id="5405713at2"/>
<comment type="similarity">
    <text evidence="1">Belongs to the CapA family.</text>
</comment>
<keyword evidence="3" id="KW-0732">Signal</keyword>
<protein>
    <submittedName>
        <fullName evidence="5">CapA family protein</fullName>
    </submittedName>
</protein>
<feature type="compositionally biased region" description="Pro residues" evidence="2">
    <location>
        <begin position="36"/>
        <end position="45"/>
    </location>
</feature>
<evidence type="ECO:0000256" key="3">
    <source>
        <dbReference type="SAM" id="SignalP"/>
    </source>
</evidence>
<evidence type="ECO:0000313" key="6">
    <source>
        <dbReference type="Proteomes" id="UP000309215"/>
    </source>
</evidence>
<organism evidence="5 6">
    <name type="scientific">Polyangium fumosum</name>
    <dbReference type="NCBI Taxonomy" id="889272"/>
    <lineage>
        <taxon>Bacteria</taxon>
        <taxon>Pseudomonadati</taxon>
        <taxon>Myxococcota</taxon>
        <taxon>Polyangia</taxon>
        <taxon>Polyangiales</taxon>
        <taxon>Polyangiaceae</taxon>
        <taxon>Polyangium</taxon>
    </lineage>
</organism>
<feature type="region of interest" description="Disordered" evidence="2">
    <location>
        <begin position="383"/>
        <end position="412"/>
    </location>
</feature>
<evidence type="ECO:0000259" key="4">
    <source>
        <dbReference type="SMART" id="SM00854"/>
    </source>
</evidence>